<evidence type="ECO:0000313" key="2">
    <source>
        <dbReference type="EMBL" id="GAA5796009.1"/>
    </source>
</evidence>
<name>A0ABP9XMM1_9FUNG</name>
<feature type="compositionally biased region" description="Polar residues" evidence="1">
    <location>
        <begin position="325"/>
        <end position="349"/>
    </location>
</feature>
<gene>
    <name evidence="2" type="ORF">HPULCUR_001375</name>
</gene>
<accession>A0ABP9XMM1</accession>
<evidence type="ECO:0000256" key="1">
    <source>
        <dbReference type="SAM" id="MobiDB-lite"/>
    </source>
</evidence>
<feature type="compositionally biased region" description="Low complexity" evidence="1">
    <location>
        <begin position="204"/>
        <end position="221"/>
    </location>
</feature>
<proteinExistence type="predicted"/>
<reference evidence="2 3" key="1">
    <citation type="submission" date="2024-04" db="EMBL/GenBank/DDBJ databases">
        <title>genome sequences of Mucor flavus KT1a and Helicostylum pulchrum KT1b strains isolation_sourced from the surface of a dry-aged beef.</title>
        <authorList>
            <person name="Toyotome T."/>
            <person name="Hosono M."/>
            <person name="Torimaru M."/>
            <person name="Fukuda K."/>
            <person name="Mikami N."/>
        </authorList>
    </citation>
    <scope>NUCLEOTIDE SEQUENCE [LARGE SCALE GENOMIC DNA]</scope>
    <source>
        <strain evidence="2 3">KT1b</strain>
    </source>
</reference>
<dbReference type="EMBL" id="BAABUJ010000005">
    <property type="protein sequence ID" value="GAA5796009.1"/>
    <property type="molecule type" value="Genomic_DNA"/>
</dbReference>
<feature type="compositionally biased region" description="Polar residues" evidence="1">
    <location>
        <begin position="276"/>
        <end position="295"/>
    </location>
</feature>
<dbReference type="Proteomes" id="UP001476247">
    <property type="component" value="Unassembled WGS sequence"/>
</dbReference>
<feature type="compositionally biased region" description="Polar residues" evidence="1">
    <location>
        <begin position="357"/>
        <end position="385"/>
    </location>
</feature>
<sequence length="396" mass="43492">MSQHDTFNNPNVHGWLMDVPGYKETYGNEARHLLDIHEGDETSVIKQRPCSLLSISSEDSINLEELISANYTADMDDETDLPDLSALDLDDSNEDFWKMDNFLTHLSMPTHPFSPPLSGKRSNRSKYQANDHDFITSLKLSSSYEEFDSPKMLQVPTSLPVSPKSLSSSPIDRQRMNRSGSMSSDNSLNSSSTITTHHRQIYPSASTSTSSIGSHSTTTASYLPRTSSIKEKSSPRISTQTRYARPPTSLSETTTNSTRSQIGLTRRATHIPAPASLTTKKPISASPNRTQSTTLVHKKSNNSLSRSISRIGQPTTRASHIPTAPRSTTSLGISSIFSPAQTTTTPQNQSKDESSRPKTSMGSTLKSPVRRAQSTTLTPNSSKSTGLRIPTRKLYK</sequence>
<organism evidence="2 3">
    <name type="scientific">Helicostylum pulchrum</name>
    <dbReference type="NCBI Taxonomy" id="562976"/>
    <lineage>
        <taxon>Eukaryota</taxon>
        <taxon>Fungi</taxon>
        <taxon>Fungi incertae sedis</taxon>
        <taxon>Mucoromycota</taxon>
        <taxon>Mucoromycotina</taxon>
        <taxon>Mucoromycetes</taxon>
        <taxon>Mucorales</taxon>
        <taxon>Mucorineae</taxon>
        <taxon>Mucoraceae</taxon>
        <taxon>Helicostylum</taxon>
    </lineage>
</organism>
<feature type="region of interest" description="Disordered" evidence="1">
    <location>
        <begin position="154"/>
        <end position="396"/>
    </location>
</feature>
<comment type="caution">
    <text evidence="2">The sequence shown here is derived from an EMBL/GenBank/DDBJ whole genome shotgun (WGS) entry which is preliminary data.</text>
</comment>
<feature type="compositionally biased region" description="Low complexity" evidence="1">
    <location>
        <begin position="301"/>
        <end position="311"/>
    </location>
</feature>
<feature type="compositionally biased region" description="Polar residues" evidence="1">
    <location>
        <begin position="235"/>
        <end position="263"/>
    </location>
</feature>
<evidence type="ECO:0000313" key="3">
    <source>
        <dbReference type="Proteomes" id="UP001476247"/>
    </source>
</evidence>
<protein>
    <submittedName>
        <fullName evidence="2">Uncharacterized protein</fullName>
    </submittedName>
</protein>
<feature type="compositionally biased region" description="Low complexity" evidence="1">
    <location>
        <begin position="177"/>
        <end position="192"/>
    </location>
</feature>
<keyword evidence="3" id="KW-1185">Reference proteome</keyword>
<feature type="compositionally biased region" description="Low complexity" evidence="1">
    <location>
        <begin position="155"/>
        <end position="170"/>
    </location>
</feature>